<organism evidence="3 4">
    <name type="scientific">Pontibacillus salipaludis</name>
    <dbReference type="NCBI Taxonomy" id="1697394"/>
    <lineage>
        <taxon>Bacteria</taxon>
        <taxon>Bacillati</taxon>
        <taxon>Bacillota</taxon>
        <taxon>Bacilli</taxon>
        <taxon>Bacillales</taxon>
        <taxon>Bacillaceae</taxon>
        <taxon>Pontibacillus</taxon>
    </lineage>
</organism>
<evidence type="ECO:0000256" key="1">
    <source>
        <dbReference type="ARBA" id="ARBA00022729"/>
    </source>
</evidence>
<keyword evidence="1" id="KW-0732">Signal</keyword>
<dbReference type="InterPro" id="IPR010611">
    <property type="entry name" value="3D_dom"/>
</dbReference>
<comment type="caution">
    <text evidence="3">The sequence shown here is derived from an EMBL/GenBank/DDBJ whole genome shotgun (WGS) entry which is preliminary data.</text>
</comment>
<gene>
    <name evidence="3" type="ORF">GCM10011389_18590</name>
</gene>
<dbReference type="Pfam" id="PF06725">
    <property type="entry name" value="3D"/>
    <property type="match status" value="1"/>
</dbReference>
<evidence type="ECO:0000259" key="2">
    <source>
        <dbReference type="Pfam" id="PF06725"/>
    </source>
</evidence>
<reference evidence="4" key="1">
    <citation type="journal article" date="2019" name="Int. J. Syst. Evol. Microbiol.">
        <title>The Global Catalogue of Microorganisms (GCM) 10K type strain sequencing project: providing services to taxonomists for standard genome sequencing and annotation.</title>
        <authorList>
            <consortium name="The Broad Institute Genomics Platform"/>
            <consortium name="The Broad Institute Genome Sequencing Center for Infectious Disease"/>
            <person name="Wu L."/>
            <person name="Ma J."/>
        </authorList>
    </citation>
    <scope>NUCLEOTIDE SEQUENCE [LARGE SCALE GENOMIC DNA]</scope>
    <source>
        <strain evidence="4">CGMCC 1.15353</strain>
    </source>
</reference>
<dbReference type="InterPro" id="IPR036908">
    <property type="entry name" value="RlpA-like_sf"/>
</dbReference>
<dbReference type="CDD" id="cd22786">
    <property type="entry name" value="DPBB_YuiC-like"/>
    <property type="match status" value="1"/>
</dbReference>
<accession>A0ABQ1Q3S2</accession>
<dbReference type="SUPFAM" id="SSF50685">
    <property type="entry name" value="Barwin-like endoglucanases"/>
    <property type="match status" value="1"/>
</dbReference>
<dbReference type="Gene3D" id="2.40.40.10">
    <property type="entry name" value="RlpA-like domain"/>
    <property type="match status" value="1"/>
</dbReference>
<dbReference type="InterPro" id="IPR051933">
    <property type="entry name" value="Resuscitation_pf_RpfB"/>
</dbReference>
<name>A0ABQ1Q3S2_9BACI</name>
<dbReference type="PANTHER" id="PTHR39160">
    <property type="entry name" value="CELL WALL-BINDING PROTEIN YOCH"/>
    <property type="match status" value="1"/>
</dbReference>
<sequence length="187" mass="20691">MMKNIMTTTVLFLIAFGFISILISNHQIVQAQSAEIKEQSKNDNNLLYQDHDINKQITLQKKNGVSRFLQTSAETHTSSKKGKAIEQKKAYTKEITVEATAYTAHCEGCSGITRTGINLLENPNLKVIAVDPNVIPLGTKVYIEGYGTAVAGDIGSAIKGNRIDIYMKDRQDALDYGRRTIKIKIIS</sequence>
<protein>
    <recommendedName>
        <fullName evidence="2">3D domain-containing protein</fullName>
    </recommendedName>
</protein>
<dbReference type="PANTHER" id="PTHR39160:SF4">
    <property type="entry name" value="RESUSCITATION-PROMOTING FACTOR RPFB"/>
    <property type="match status" value="1"/>
</dbReference>
<keyword evidence="4" id="KW-1185">Reference proteome</keyword>
<proteinExistence type="predicted"/>
<feature type="domain" description="3D" evidence="2">
    <location>
        <begin position="126"/>
        <end position="186"/>
    </location>
</feature>
<dbReference type="EMBL" id="BMIN01000007">
    <property type="protein sequence ID" value="GGD11375.1"/>
    <property type="molecule type" value="Genomic_DNA"/>
</dbReference>
<evidence type="ECO:0000313" key="3">
    <source>
        <dbReference type="EMBL" id="GGD11375.1"/>
    </source>
</evidence>
<evidence type="ECO:0000313" key="4">
    <source>
        <dbReference type="Proteomes" id="UP000642571"/>
    </source>
</evidence>
<dbReference type="RefSeq" id="WP_308422060.1">
    <property type="nucleotide sequence ID" value="NZ_BMIN01000007.1"/>
</dbReference>
<dbReference type="Proteomes" id="UP000642571">
    <property type="component" value="Unassembled WGS sequence"/>
</dbReference>